<organism evidence="1 2">
    <name type="scientific">Lacimicrobium alkaliphilum</name>
    <dbReference type="NCBI Taxonomy" id="1526571"/>
    <lineage>
        <taxon>Bacteria</taxon>
        <taxon>Pseudomonadati</taxon>
        <taxon>Pseudomonadota</taxon>
        <taxon>Gammaproteobacteria</taxon>
        <taxon>Alteromonadales</taxon>
        <taxon>Alteromonadaceae</taxon>
        <taxon>Lacimicrobium</taxon>
    </lineage>
</organism>
<protein>
    <submittedName>
        <fullName evidence="1">Uncharacterized protein</fullName>
    </submittedName>
</protein>
<reference evidence="1 2" key="1">
    <citation type="submission" date="2015-12" db="EMBL/GenBank/DDBJ databases">
        <title>Complete genome of Lacimicrobium alkaliphilum KCTC 32984.</title>
        <authorList>
            <person name="Kim S.-G."/>
            <person name="Lee Y.-J."/>
        </authorList>
    </citation>
    <scope>NUCLEOTIDE SEQUENCE [LARGE SCALE GENOMIC DNA]</scope>
    <source>
        <strain evidence="1 2">YelD216</strain>
    </source>
</reference>
<sequence length="301" mass="34053">MNKLSSYAPADKLASELQQQLQGQADWLKPEALLDGIKNRTAWQPYHALPELKQTLGKLESDRPELLGVLLQFLLMRLIADFSSANLTLNLTDDIAELYQQSFARILGQPKPEKADDSYYKDLALVSGVLFPAGERVVEPFSVLQRSLMFNAGVTQSLQFIKSGLLAGGYKPVFRLHVHLAEQSRLSEQSWWQTCQRLARMLEVNPDIRGIVGSSWYYDPQVPAISPHLGFINKLLAENGAYWFFSHIEGSNSGAFATSQTRKQAFEAGKYLPRNYVVFWPRNRVLNWYQQVKNSQTEAGV</sequence>
<dbReference type="Proteomes" id="UP000068447">
    <property type="component" value="Chromosome"/>
</dbReference>
<name>A0A0U2QKC6_9ALTE</name>
<dbReference type="OrthoDB" id="7199621at2"/>
<evidence type="ECO:0000313" key="2">
    <source>
        <dbReference type="Proteomes" id="UP000068447"/>
    </source>
</evidence>
<dbReference type="RefSeq" id="WP_062477202.1">
    <property type="nucleotide sequence ID" value="NZ_CP013650.1"/>
</dbReference>
<dbReference type="KEGG" id="lal:AT746_04820"/>
<dbReference type="AlphaFoldDB" id="A0A0U2QKC6"/>
<gene>
    <name evidence="1" type="ORF">AT746_04820</name>
</gene>
<keyword evidence="2" id="KW-1185">Reference proteome</keyword>
<dbReference type="STRING" id="1526571.AT746_04820"/>
<evidence type="ECO:0000313" key="1">
    <source>
        <dbReference type="EMBL" id="ALS97659.1"/>
    </source>
</evidence>
<proteinExistence type="predicted"/>
<dbReference type="EMBL" id="CP013650">
    <property type="protein sequence ID" value="ALS97659.1"/>
    <property type="molecule type" value="Genomic_DNA"/>
</dbReference>
<accession>A0A0U2QKC6</accession>